<gene>
    <name evidence="2" type="ORF">HPO_08019</name>
</gene>
<evidence type="ECO:0000313" key="2">
    <source>
        <dbReference type="EMBL" id="KCZ98830.1"/>
    </source>
</evidence>
<evidence type="ECO:0000256" key="1">
    <source>
        <dbReference type="SAM" id="MobiDB-lite"/>
    </source>
</evidence>
<accession>A0A062V9A8</accession>
<dbReference type="Proteomes" id="UP000027100">
    <property type="component" value="Unassembled WGS sequence"/>
</dbReference>
<name>A0A062V9A8_9PROT</name>
<feature type="compositionally biased region" description="Low complexity" evidence="1">
    <location>
        <begin position="80"/>
        <end position="89"/>
    </location>
</feature>
<evidence type="ECO:0008006" key="4">
    <source>
        <dbReference type="Google" id="ProtNLM"/>
    </source>
</evidence>
<feature type="compositionally biased region" description="Low complexity" evidence="1">
    <location>
        <begin position="17"/>
        <end position="26"/>
    </location>
</feature>
<dbReference type="STRING" id="1280954.HPO_08019"/>
<dbReference type="EMBL" id="ARYM01000008">
    <property type="protein sequence ID" value="KCZ98830.1"/>
    <property type="molecule type" value="Genomic_DNA"/>
</dbReference>
<evidence type="ECO:0000313" key="3">
    <source>
        <dbReference type="Proteomes" id="UP000027100"/>
    </source>
</evidence>
<comment type="caution">
    <text evidence="2">The sequence shown here is derived from an EMBL/GenBank/DDBJ whole genome shotgun (WGS) entry which is preliminary data.</text>
</comment>
<reference evidence="2 3" key="1">
    <citation type="journal article" date="2014" name="Antonie Van Leeuwenhoek">
        <title>Hyphomonas beringensis sp. nov. and Hyphomonas chukchiensis sp. nov., isolated from surface seawater of the Bering Sea and Chukchi Sea.</title>
        <authorList>
            <person name="Li C."/>
            <person name="Lai Q."/>
            <person name="Li G."/>
            <person name="Dong C."/>
            <person name="Wang J."/>
            <person name="Liao Y."/>
            <person name="Shao Z."/>
        </authorList>
    </citation>
    <scope>NUCLEOTIDE SEQUENCE [LARGE SCALE GENOMIC DNA]</scope>
    <source>
        <strain evidence="2 3">PS728</strain>
    </source>
</reference>
<keyword evidence="3" id="KW-1185">Reference proteome</keyword>
<dbReference type="PATRIC" id="fig|1280954.3.peg.1625"/>
<proteinExistence type="predicted"/>
<feature type="region of interest" description="Disordered" evidence="1">
    <location>
        <begin position="15"/>
        <end position="104"/>
    </location>
</feature>
<organism evidence="2 3">
    <name type="scientific">Hyphomonas polymorpha PS728</name>
    <dbReference type="NCBI Taxonomy" id="1280954"/>
    <lineage>
        <taxon>Bacteria</taxon>
        <taxon>Pseudomonadati</taxon>
        <taxon>Pseudomonadota</taxon>
        <taxon>Alphaproteobacteria</taxon>
        <taxon>Hyphomonadales</taxon>
        <taxon>Hyphomonadaceae</taxon>
        <taxon>Hyphomonas</taxon>
    </lineage>
</organism>
<protein>
    <recommendedName>
        <fullName evidence="4">Lipoprotein</fullName>
    </recommendedName>
</protein>
<sequence>MSVALFAGVALAACGNEPEPIGPIEPAFDRTTESTDPDMTEPAVPGTTVPDTEAVPPVGSEPGEIPEVMEPEPTPGIPGGDTTTGTLDPAVPAEEPTDEYGTPQ</sequence>
<dbReference type="AlphaFoldDB" id="A0A062V9A8"/>